<keyword evidence="1 5" id="KW-1003">Cell membrane</keyword>
<dbReference type="PIRSF" id="PIRSF003101">
    <property type="entry name" value="FtsA"/>
    <property type="match status" value="1"/>
</dbReference>
<evidence type="ECO:0000256" key="1">
    <source>
        <dbReference type="ARBA" id="ARBA00022475"/>
    </source>
</evidence>
<reference evidence="8 9" key="1">
    <citation type="journal article" date="2016" name="Nat. Commun.">
        <title>Thousands of microbial genomes shed light on interconnected biogeochemical processes in an aquifer system.</title>
        <authorList>
            <person name="Anantharaman K."/>
            <person name="Brown C.T."/>
            <person name="Hug L.A."/>
            <person name="Sharon I."/>
            <person name="Castelle C.J."/>
            <person name="Probst A.J."/>
            <person name="Thomas B.C."/>
            <person name="Singh A."/>
            <person name="Wilkins M.J."/>
            <person name="Karaoz U."/>
            <person name="Brodie E.L."/>
            <person name="Williams K.H."/>
            <person name="Hubbard S.S."/>
            <person name="Banfield J.F."/>
        </authorList>
    </citation>
    <scope>NUCLEOTIDE SEQUENCE [LARGE SCALE GENOMIC DNA]</scope>
</reference>
<gene>
    <name evidence="5" type="primary">ftsA</name>
    <name evidence="8" type="ORF">A3A70_02685</name>
</gene>
<dbReference type="SUPFAM" id="SSF53067">
    <property type="entry name" value="Actin-like ATPase domain"/>
    <property type="match status" value="2"/>
</dbReference>
<protein>
    <recommendedName>
        <fullName evidence="5 6">Cell division protein FtsA</fullName>
    </recommendedName>
</protein>
<evidence type="ECO:0000256" key="5">
    <source>
        <dbReference type="HAMAP-Rule" id="MF_02033"/>
    </source>
</evidence>
<comment type="subunit">
    <text evidence="5">Self-interacts. Interacts with FtsZ.</text>
</comment>
<dbReference type="SMART" id="SM00842">
    <property type="entry name" value="FtsA"/>
    <property type="match status" value="1"/>
</dbReference>
<dbReference type="CDD" id="cd24048">
    <property type="entry name" value="ASKHA_NBD_FtsA"/>
    <property type="match status" value="1"/>
</dbReference>
<dbReference type="Gene3D" id="3.30.1490.110">
    <property type="match status" value="1"/>
</dbReference>
<organism evidence="8 9">
    <name type="scientific">candidate division WWE3 bacterium RIFCSPLOWO2_01_FULL_42_11</name>
    <dbReference type="NCBI Taxonomy" id="1802627"/>
    <lineage>
        <taxon>Bacteria</taxon>
        <taxon>Katanobacteria</taxon>
    </lineage>
</organism>
<dbReference type="InterPro" id="IPR020823">
    <property type="entry name" value="Cell_div_FtsA"/>
</dbReference>
<evidence type="ECO:0000313" key="9">
    <source>
        <dbReference type="Proteomes" id="UP000178964"/>
    </source>
</evidence>
<evidence type="ECO:0000259" key="7">
    <source>
        <dbReference type="SMART" id="SM00842"/>
    </source>
</evidence>
<dbReference type="EMBL" id="MEVK01000018">
    <property type="protein sequence ID" value="OGC59325.1"/>
    <property type="molecule type" value="Genomic_DNA"/>
</dbReference>
<evidence type="ECO:0000313" key="8">
    <source>
        <dbReference type="EMBL" id="OGC59325.1"/>
    </source>
</evidence>
<dbReference type="NCBIfam" id="TIGR01174">
    <property type="entry name" value="ftsA"/>
    <property type="match status" value="1"/>
</dbReference>
<proteinExistence type="inferred from homology"/>
<evidence type="ECO:0000256" key="6">
    <source>
        <dbReference type="PIRNR" id="PIRNR003101"/>
    </source>
</evidence>
<dbReference type="GO" id="GO:0009898">
    <property type="term" value="C:cytoplasmic side of plasma membrane"/>
    <property type="evidence" value="ECO:0007669"/>
    <property type="project" value="UniProtKB-UniRule"/>
</dbReference>
<keyword evidence="2 5" id="KW-0132">Cell division</keyword>
<name>A0A1F4VQJ9_UNCKA</name>
<dbReference type="InterPro" id="IPR050696">
    <property type="entry name" value="FtsA/MreB"/>
</dbReference>
<dbReference type="GO" id="GO:0032153">
    <property type="term" value="C:cell division site"/>
    <property type="evidence" value="ECO:0007669"/>
    <property type="project" value="UniProtKB-UniRule"/>
</dbReference>
<dbReference type="STRING" id="1802627.A3A70_02685"/>
<evidence type="ECO:0000256" key="3">
    <source>
        <dbReference type="ARBA" id="ARBA00023136"/>
    </source>
</evidence>
<dbReference type="Pfam" id="PF02491">
    <property type="entry name" value="SHS2_FTSA"/>
    <property type="match status" value="1"/>
</dbReference>
<evidence type="ECO:0000256" key="2">
    <source>
        <dbReference type="ARBA" id="ARBA00022618"/>
    </source>
</evidence>
<dbReference type="PANTHER" id="PTHR32432:SF4">
    <property type="entry name" value="CELL DIVISION PROTEIN FTSA"/>
    <property type="match status" value="1"/>
</dbReference>
<dbReference type="Pfam" id="PF14450">
    <property type="entry name" value="FtsA"/>
    <property type="match status" value="2"/>
</dbReference>
<accession>A0A1F4VQJ9</accession>
<sequence>MARDRIITGIDIGSSKIATVIASYQNEGQISVMGVSSIPSRGIKKGVVVDIDEAVDCIATSLEAAERMAGYAVSSALVSVDGNHISSQNSHGVVAVHDHDGEIDHEDVARVTDAARAISLPSSREIIHVLPRGFIVDSQDGVKDPIGMSGIRLEVETNIITGATSVIRNLTKCVQQVGLNIDELVFGGLASAQAVLSDTEKELGCALVDIGGGTTKIVVFLGGSPSYVNVIPVGGQHITNDLAIGLRTHLETAEKIKLKLSDNHELSYLEQQETETEEKDVRRNRRRVREIDISDLHLEFSSVPETVLTDIINVRLEEIFKLVGAELKKSGYSKLLPSGIILTGGTAETVGIEDVGRRTLQMPLRIGVPSGLTGLIDEIQGTAYSTSVGLLLYGEHITPAQKIPALGNANIGGFIDRARGLLKSFMP</sequence>
<comment type="similarity">
    <text evidence="5 6">Belongs to the FtsA/MreB family.</text>
</comment>
<keyword evidence="3 5" id="KW-0472">Membrane</keyword>
<dbReference type="PANTHER" id="PTHR32432">
    <property type="entry name" value="CELL DIVISION PROTEIN FTSA-RELATED"/>
    <property type="match status" value="1"/>
</dbReference>
<dbReference type="Proteomes" id="UP000178964">
    <property type="component" value="Unassembled WGS sequence"/>
</dbReference>
<keyword evidence="4 5" id="KW-0131">Cell cycle</keyword>
<dbReference type="InterPro" id="IPR003494">
    <property type="entry name" value="SHS2_FtsA"/>
</dbReference>
<comment type="subcellular location">
    <subcellularLocation>
        <location evidence="5">Cell membrane</location>
        <topology evidence="5">Peripheral membrane protein</topology>
        <orientation evidence="5">Cytoplasmic side</orientation>
    </subcellularLocation>
    <text evidence="5">Localizes to the Z ring in an FtsZ-dependent manner. Targeted to the membrane through a conserved C-terminal amphipathic helix.</text>
</comment>
<dbReference type="Gene3D" id="3.30.420.40">
    <property type="match status" value="1"/>
</dbReference>
<dbReference type="GO" id="GO:0043093">
    <property type="term" value="P:FtsZ-dependent cytokinesis"/>
    <property type="evidence" value="ECO:0007669"/>
    <property type="project" value="UniProtKB-UniRule"/>
</dbReference>
<comment type="caution">
    <text evidence="8">The sequence shown here is derived from an EMBL/GenBank/DDBJ whole genome shotgun (WGS) entry which is preliminary data.</text>
</comment>
<comment type="function">
    <text evidence="5 6">Cell division protein that is involved in the assembly of the Z ring. May serve as a membrane anchor for the Z ring.</text>
</comment>
<evidence type="ECO:0000256" key="4">
    <source>
        <dbReference type="ARBA" id="ARBA00023306"/>
    </source>
</evidence>
<dbReference type="InterPro" id="IPR043129">
    <property type="entry name" value="ATPase_NBD"/>
</dbReference>
<feature type="domain" description="SHS2" evidence="7">
    <location>
        <begin position="7"/>
        <end position="195"/>
    </location>
</feature>
<dbReference type="HAMAP" id="MF_02033">
    <property type="entry name" value="FtsA"/>
    <property type="match status" value="1"/>
</dbReference>
<dbReference type="AlphaFoldDB" id="A0A1F4VQJ9"/>